<evidence type="ECO:0000313" key="3">
    <source>
        <dbReference type="Proteomes" id="UP000472268"/>
    </source>
</evidence>
<reference evidence="2" key="2">
    <citation type="submission" date="2025-08" db="UniProtKB">
        <authorList>
            <consortium name="Ensembl"/>
        </authorList>
    </citation>
    <scope>IDENTIFICATION</scope>
</reference>
<dbReference type="Proteomes" id="UP000472268">
    <property type="component" value="Chromosome 3"/>
</dbReference>
<name>A0A673T4G3_SURSU</name>
<protein>
    <submittedName>
        <fullName evidence="2">Uncharacterized protein</fullName>
    </submittedName>
</protein>
<accession>A0A673T4G3</accession>
<sequence>LKCRSWAGQKVVLPNGKPPTLGRSQRTWFALASSRKVRTPARVTLVALWSATVGSRESTPGYAQKQPGDLNSDSLTPRSVI</sequence>
<keyword evidence="3" id="KW-1185">Reference proteome</keyword>
<feature type="region of interest" description="Disordered" evidence="1">
    <location>
        <begin position="56"/>
        <end position="81"/>
    </location>
</feature>
<evidence type="ECO:0000256" key="1">
    <source>
        <dbReference type="SAM" id="MobiDB-lite"/>
    </source>
</evidence>
<dbReference type="AlphaFoldDB" id="A0A673T4G3"/>
<organism evidence="2 3">
    <name type="scientific">Suricata suricatta</name>
    <name type="common">Meerkat</name>
    <dbReference type="NCBI Taxonomy" id="37032"/>
    <lineage>
        <taxon>Eukaryota</taxon>
        <taxon>Metazoa</taxon>
        <taxon>Chordata</taxon>
        <taxon>Craniata</taxon>
        <taxon>Vertebrata</taxon>
        <taxon>Euteleostomi</taxon>
        <taxon>Mammalia</taxon>
        <taxon>Eutheria</taxon>
        <taxon>Laurasiatheria</taxon>
        <taxon>Carnivora</taxon>
        <taxon>Feliformia</taxon>
        <taxon>Herpestidae</taxon>
        <taxon>Suricata</taxon>
    </lineage>
</organism>
<dbReference type="Ensembl" id="ENSSSUT00005005061.1">
    <property type="protein sequence ID" value="ENSSSUP00005004380.1"/>
    <property type="gene ID" value="ENSSSUG00005002858.1"/>
</dbReference>
<evidence type="ECO:0000313" key="2">
    <source>
        <dbReference type="Ensembl" id="ENSSSUP00005004380.1"/>
    </source>
</evidence>
<reference evidence="2" key="3">
    <citation type="submission" date="2025-09" db="UniProtKB">
        <authorList>
            <consortium name="Ensembl"/>
        </authorList>
    </citation>
    <scope>IDENTIFICATION</scope>
</reference>
<feature type="compositionally biased region" description="Polar residues" evidence="1">
    <location>
        <begin position="69"/>
        <end position="81"/>
    </location>
</feature>
<reference evidence="2 3" key="1">
    <citation type="submission" date="2019-05" db="EMBL/GenBank/DDBJ databases">
        <title>A Chromosome-scale Meerkat (S. suricatta) Genome Assembly.</title>
        <authorList>
            <person name="Dudchenko O."/>
            <person name="Lieberman Aiden E."/>
            <person name="Tung J."/>
            <person name="Barreiro L.B."/>
            <person name="Clutton-Brock T.H."/>
        </authorList>
    </citation>
    <scope>NUCLEOTIDE SEQUENCE [LARGE SCALE GENOMIC DNA]</scope>
</reference>
<proteinExistence type="predicted"/>